<dbReference type="InterPro" id="IPR011010">
    <property type="entry name" value="DNA_brk_join_enz"/>
</dbReference>
<feature type="domain" description="Tyr recombinase" evidence="6">
    <location>
        <begin position="201"/>
        <end position="388"/>
    </location>
</feature>
<keyword evidence="2" id="KW-0229">DNA integration</keyword>
<dbReference type="PANTHER" id="PTHR30629">
    <property type="entry name" value="PROPHAGE INTEGRASE"/>
    <property type="match status" value="1"/>
</dbReference>
<dbReference type="InterPro" id="IPR038488">
    <property type="entry name" value="Integrase_DNA-bd_sf"/>
</dbReference>
<dbReference type="Pfam" id="PF22022">
    <property type="entry name" value="Phage_int_M"/>
    <property type="match status" value="1"/>
</dbReference>
<dbReference type="CDD" id="cd00801">
    <property type="entry name" value="INT_P4_C"/>
    <property type="match status" value="1"/>
</dbReference>
<protein>
    <submittedName>
        <fullName evidence="8">Integrase arm-type DNA-binding domain-containing protein</fullName>
    </submittedName>
</protein>
<feature type="domain" description="Core-binding (CB)" evidence="7">
    <location>
        <begin position="97"/>
        <end position="178"/>
    </location>
</feature>
<sequence length="427" mass="49169">MALTDREIKSLKHQGKSKIREYISDGHGLYLTISTTNHKSWIWKYRFQGKQKNLTIGTYPEVSLADARYLAQEARQTLNKGVDPSLQKKIINNDNNLDFQAIAEQWFDTHKPKWTPKYARQVIRRLETHVFPHIGKLNIATITAKDILTTMRKMESKDIGETTTKTLQHVRSVFDFAVIETHINSNPANRLANNLKPVKTSNLPALPQHQIQPFFKALMTTGSSKITKNALLLIMLTAVRMGSLRTSKWVDFDIENKLWNIPAENMKQNRPFTVTLSTWACDILRDLQSLHNNSEYVFPASKKGGGQHPYMSENTVGKLISSMGFDGTQANKPKVVPHGFRSLFTDVCNEQGMNPDAIERALDHLEKNTTRRAYLRSDFMEERFKIAEWYSEWLQEYYMAAKQEVLNEIRATTEQAKYAELIFKENN</sequence>
<reference evidence="8 9" key="1">
    <citation type="journal article" date="2022" name="Res Sq">
        <title>Evolution of multicellular longitudinally dividing oral cavity symbionts (Neisseriaceae).</title>
        <authorList>
            <person name="Nyongesa S."/>
            <person name="Weber P."/>
            <person name="Bernet E."/>
            <person name="Pullido F."/>
            <person name="Nieckarz M."/>
            <person name="Delaby M."/>
            <person name="Nieves C."/>
            <person name="Viehboeck T."/>
            <person name="Krause N."/>
            <person name="Rivera-Millot A."/>
            <person name="Nakamura A."/>
            <person name="Vischer N."/>
            <person name="VanNieuwenhze M."/>
            <person name="Brun Y."/>
            <person name="Cava F."/>
            <person name="Bulgheresi S."/>
            <person name="Veyrier F."/>
        </authorList>
    </citation>
    <scope>NUCLEOTIDE SEQUENCE [LARGE SCALE GENOMIC DNA]</scope>
    <source>
        <strain evidence="8 9">SN4</strain>
    </source>
</reference>
<evidence type="ECO:0000256" key="2">
    <source>
        <dbReference type="ARBA" id="ARBA00022908"/>
    </source>
</evidence>
<dbReference type="InterPro" id="IPR010998">
    <property type="entry name" value="Integrase_recombinase_N"/>
</dbReference>
<dbReference type="InterPro" id="IPR002104">
    <property type="entry name" value="Integrase_catalytic"/>
</dbReference>
<evidence type="ECO:0000259" key="7">
    <source>
        <dbReference type="PROSITE" id="PS51900"/>
    </source>
</evidence>
<keyword evidence="4" id="KW-0233">DNA recombination</keyword>
<dbReference type="InterPro" id="IPR053876">
    <property type="entry name" value="Phage_int_M"/>
</dbReference>
<dbReference type="Gene3D" id="1.10.443.10">
    <property type="entry name" value="Intergrase catalytic core"/>
    <property type="match status" value="1"/>
</dbReference>
<keyword evidence="9" id="KW-1185">Reference proteome</keyword>
<dbReference type="InterPro" id="IPR044068">
    <property type="entry name" value="CB"/>
</dbReference>
<evidence type="ECO:0000256" key="5">
    <source>
        <dbReference type="PROSITE-ProRule" id="PRU01248"/>
    </source>
</evidence>
<dbReference type="PANTHER" id="PTHR30629:SF2">
    <property type="entry name" value="PROPHAGE INTEGRASE INTS-RELATED"/>
    <property type="match status" value="1"/>
</dbReference>
<dbReference type="InterPro" id="IPR013762">
    <property type="entry name" value="Integrase-like_cat_sf"/>
</dbReference>
<dbReference type="RefSeq" id="WP_058357998.1">
    <property type="nucleotide sequence ID" value="NZ_CABKVG010000010.1"/>
</dbReference>
<organism evidence="8 9">
    <name type="scientific">Vitreoscilla massiliensis</name>
    <dbReference type="NCBI Taxonomy" id="1689272"/>
    <lineage>
        <taxon>Bacteria</taxon>
        <taxon>Pseudomonadati</taxon>
        <taxon>Pseudomonadota</taxon>
        <taxon>Betaproteobacteria</taxon>
        <taxon>Neisseriales</taxon>
        <taxon>Neisseriaceae</taxon>
        <taxon>Vitreoscilla</taxon>
    </lineage>
</organism>
<proteinExistence type="inferred from homology"/>
<evidence type="ECO:0000313" key="9">
    <source>
        <dbReference type="Proteomes" id="UP000832011"/>
    </source>
</evidence>
<dbReference type="InterPro" id="IPR050808">
    <property type="entry name" value="Phage_Integrase"/>
</dbReference>
<dbReference type="EMBL" id="CP091511">
    <property type="protein sequence ID" value="UOO88317.1"/>
    <property type="molecule type" value="Genomic_DNA"/>
</dbReference>
<dbReference type="Proteomes" id="UP000832011">
    <property type="component" value="Chromosome"/>
</dbReference>
<evidence type="ECO:0000256" key="3">
    <source>
        <dbReference type="ARBA" id="ARBA00023125"/>
    </source>
</evidence>
<evidence type="ECO:0000256" key="1">
    <source>
        <dbReference type="ARBA" id="ARBA00008857"/>
    </source>
</evidence>
<dbReference type="PROSITE" id="PS51900">
    <property type="entry name" value="CB"/>
    <property type="match status" value="1"/>
</dbReference>
<dbReference type="GO" id="GO:0003677">
    <property type="term" value="F:DNA binding"/>
    <property type="evidence" value="ECO:0007669"/>
    <property type="project" value="UniProtKB-KW"/>
</dbReference>
<dbReference type="PROSITE" id="PS51898">
    <property type="entry name" value="TYR_RECOMBINASE"/>
    <property type="match status" value="1"/>
</dbReference>
<dbReference type="InterPro" id="IPR025166">
    <property type="entry name" value="Integrase_DNA_bind_dom"/>
</dbReference>
<dbReference type="Gene3D" id="1.10.150.130">
    <property type="match status" value="1"/>
</dbReference>
<evidence type="ECO:0000259" key="6">
    <source>
        <dbReference type="PROSITE" id="PS51898"/>
    </source>
</evidence>
<keyword evidence="3 5" id="KW-0238">DNA-binding</keyword>
<name>A0ABY4E4E8_9NEIS</name>
<dbReference type="SUPFAM" id="SSF56349">
    <property type="entry name" value="DNA breaking-rejoining enzymes"/>
    <property type="match status" value="1"/>
</dbReference>
<evidence type="ECO:0000313" key="8">
    <source>
        <dbReference type="EMBL" id="UOO88317.1"/>
    </source>
</evidence>
<dbReference type="Pfam" id="PF13356">
    <property type="entry name" value="Arm-DNA-bind_3"/>
    <property type="match status" value="1"/>
</dbReference>
<gene>
    <name evidence="8" type="ORF">LVJ82_12640</name>
</gene>
<dbReference type="Pfam" id="PF00589">
    <property type="entry name" value="Phage_integrase"/>
    <property type="match status" value="1"/>
</dbReference>
<accession>A0ABY4E4E8</accession>
<comment type="similarity">
    <text evidence="1">Belongs to the 'phage' integrase family.</text>
</comment>
<evidence type="ECO:0000256" key="4">
    <source>
        <dbReference type="ARBA" id="ARBA00023172"/>
    </source>
</evidence>
<dbReference type="Gene3D" id="3.30.160.390">
    <property type="entry name" value="Integrase, DNA-binding domain"/>
    <property type="match status" value="1"/>
</dbReference>